<comment type="caution">
    <text evidence="1">The sequence shown here is derived from an EMBL/GenBank/DDBJ whole genome shotgun (WGS) entry which is preliminary data.</text>
</comment>
<keyword evidence="1" id="KW-0418">Kinase</keyword>
<reference evidence="1" key="1">
    <citation type="submission" date="2021-03" db="EMBL/GenBank/DDBJ databases">
        <title>Genomic Encyclopedia of Type Strains, Phase IV (KMG-IV): sequencing the most valuable type-strain genomes for metagenomic binning, comparative biology and taxonomic classification.</title>
        <authorList>
            <person name="Goeker M."/>
        </authorList>
    </citation>
    <scope>NUCLEOTIDE SEQUENCE</scope>
    <source>
        <strain evidence="1">DSM 18131</strain>
    </source>
</reference>
<organism evidence="1 2">
    <name type="scientific">Ensifer adhaerens</name>
    <name type="common">Sinorhizobium morelense</name>
    <dbReference type="NCBI Taxonomy" id="106592"/>
    <lineage>
        <taxon>Bacteria</taxon>
        <taxon>Pseudomonadati</taxon>
        <taxon>Pseudomonadota</taxon>
        <taxon>Alphaproteobacteria</taxon>
        <taxon>Hyphomicrobiales</taxon>
        <taxon>Rhizobiaceae</taxon>
        <taxon>Sinorhizobium/Ensifer group</taxon>
        <taxon>Ensifer</taxon>
    </lineage>
</organism>
<evidence type="ECO:0000313" key="1">
    <source>
        <dbReference type="EMBL" id="MBP1875221.1"/>
    </source>
</evidence>
<name>A0ACC5T240_ENSAD</name>
<dbReference type="EMBL" id="JAGGJR010000009">
    <property type="protein sequence ID" value="MBP1875221.1"/>
    <property type="molecule type" value="Genomic_DNA"/>
</dbReference>
<accession>A0ACC5T240</accession>
<keyword evidence="1" id="KW-0808">Transferase</keyword>
<dbReference type="Proteomes" id="UP000823773">
    <property type="component" value="Unassembled WGS sequence"/>
</dbReference>
<protein>
    <submittedName>
        <fullName evidence="1">Signal transduction histidine kinase</fullName>
    </submittedName>
</protein>
<gene>
    <name evidence="1" type="ORF">J2Z19_004954</name>
</gene>
<evidence type="ECO:0000313" key="2">
    <source>
        <dbReference type="Proteomes" id="UP000823773"/>
    </source>
</evidence>
<proteinExistence type="predicted"/>
<sequence length="497" mass="54769">MDAGGNNTEMAKRIFPLNLSSSAPLQKLASTFQRLRLEVRFIIIASFIVVALMIALAVWTTSRLERTVFNSVGSLGAAYLQTFVAPLISEEDIKSGVLPPVVEDKLKQLLGTSALGQHVHELKIWGPDGGLMYSTSGKQIDEEVVFEELQRALAGEIVVSRTMIEKHEYTGEEQRGMYIEVYAPLVRDEAGKVLVVGEFYERPDFLRGELSTAWRETVTIVLLVSVPMLALLFLIVRSGSLLIDRQHAAIRHSLGRALELSNQNRRLRAAAETARLEAGKLNEMILDQIGSDLHDGPVQLLTLLKLKLSDMASPPTGGQTAAAIKPQEIDRLVSTVTTVLEDLRNISSDLVLPELDDMSLNDTILLAVRRHVDLIGRDVDVVGLIASQKVDAHLNICVYRFIQEALMNSERHAPGNGQHLRYGTRHNRLFITVADVGDAPSTSVTPRSTARTGLGTITQKRRIRAFGGRMRMIRRPNGMVVTAVLPLDHSGGSFDRP</sequence>
<keyword evidence="2" id="KW-1185">Reference proteome</keyword>